<organism evidence="1 2">
    <name type="scientific">Sulfitobacter sediminis</name>
    <dbReference type="NCBI Taxonomy" id="3234186"/>
    <lineage>
        <taxon>Bacteria</taxon>
        <taxon>Pseudomonadati</taxon>
        <taxon>Pseudomonadota</taxon>
        <taxon>Alphaproteobacteria</taxon>
        <taxon>Rhodobacterales</taxon>
        <taxon>Roseobacteraceae</taxon>
        <taxon>Sulfitobacter</taxon>
    </lineage>
</organism>
<protein>
    <submittedName>
        <fullName evidence="1">Uncharacterized protein</fullName>
    </submittedName>
</protein>
<reference evidence="1 2" key="1">
    <citation type="submission" date="2024-07" db="EMBL/GenBank/DDBJ databases">
        <title>Marimonas sp.nov., isolated from tidal-flat sediment.</title>
        <authorList>
            <person name="Jayan J.N."/>
            <person name="Lee S.S."/>
        </authorList>
    </citation>
    <scope>NUCLEOTIDE SEQUENCE [LARGE SCALE GENOMIC DNA]</scope>
    <source>
        <strain evidence="1 2">MJW-29</strain>
    </source>
</reference>
<proteinExistence type="predicted"/>
<dbReference type="Gene3D" id="3.90.1720.10">
    <property type="entry name" value="endopeptidase domain like (from Nostoc punctiforme)"/>
    <property type="match status" value="1"/>
</dbReference>
<gene>
    <name evidence="1" type="ORF">AB2B41_13615</name>
</gene>
<accession>A0ABV3RQP4</accession>
<dbReference type="RefSeq" id="WP_367878345.1">
    <property type="nucleotide sequence ID" value="NZ_JBFNXX010000009.1"/>
</dbReference>
<evidence type="ECO:0000313" key="1">
    <source>
        <dbReference type="EMBL" id="MEW9920649.1"/>
    </source>
</evidence>
<sequence>MSFTENDVREGDVMLMMYDEFSAKLIALLDNGIYSHSAYYTGSEVAGVIRKGLVHQDLKGFLADPLLEYLDVYRFYGDKDDPSTEMGSPDWPAAPVTQVCKNYIDKGVSYAVDELYFFWVLILMHDAPKTGEGRKMVWYVINAIVFLLDQLDPKLHKGMICSEFLTRLFMENDAFPKYALKFSDTYTVSGPPDEDFKDAYEAVLQALKKVDPELEKKIEEARKAGVSGLTPELVTPNNLRHSPSLKFMGRIKGSGSPEQA</sequence>
<name>A0ABV3RQP4_9RHOB</name>
<comment type="caution">
    <text evidence="1">The sequence shown here is derived from an EMBL/GenBank/DDBJ whole genome shotgun (WGS) entry which is preliminary data.</text>
</comment>
<evidence type="ECO:0000313" key="2">
    <source>
        <dbReference type="Proteomes" id="UP001556098"/>
    </source>
</evidence>
<dbReference type="Proteomes" id="UP001556098">
    <property type="component" value="Unassembled WGS sequence"/>
</dbReference>
<dbReference type="EMBL" id="JBFNXX010000009">
    <property type="protein sequence ID" value="MEW9920649.1"/>
    <property type="molecule type" value="Genomic_DNA"/>
</dbReference>
<keyword evidence="2" id="KW-1185">Reference proteome</keyword>